<dbReference type="InterPro" id="IPR001452">
    <property type="entry name" value="SH3_domain"/>
</dbReference>
<feature type="compositionally biased region" description="Polar residues" evidence="4">
    <location>
        <begin position="153"/>
        <end position="170"/>
    </location>
</feature>
<keyword evidence="1 2" id="KW-0728">SH3 domain</keyword>
<dbReference type="InterPro" id="IPR036028">
    <property type="entry name" value="SH3-like_dom_sf"/>
</dbReference>
<feature type="compositionally biased region" description="Basic and acidic residues" evidence="4">
    <location>
        <begin position="1263"/>
        <end position="1278"/>
    </location>
</feature>
<feature type="compositionally biased region" description="Basic and acidic residues" evidence="4">
    <location>
        <begin position="461"/>
        <end position="471"/>
    </location>
</feature>
<feature type="coiled-coil region" evidence="3">
    <location>
        <begin position="117"/>
        <end position="144"/>
    </location>
</feature>
<comment type="caution">
    <text evidence="10">The sequence shown here is derived from an EMBL/GenBank/DDBJ whole genome shotgun (WGS) entry which is preliminary data.</text>
</comment>
<dbReference type="FunFam" id="2.60.220.30:FF:000004">
    <property type="entry name" value="tight junction protein ZO-1 isoform X1"/>
    <property type="match status" value="1"/>
</dbReference>
<name>A0A210Q601_MIZYE</name>
<keyword evidence="11" id="KW-1185">Reference proteome</keyword>
<dbReference type="EMBL" id="NEDP02004871">
    <property type="protein sequence ID" value="OWF44151.1"/>
    <property type="molecule type" value="Genomic_DNA"/>
</dbReference>
<evidence type="ECO:0000256" key="4">
    <source>
        <dbReference type="SAM" id="MobiDB-lite"/>
    </source>
</evidence>
<dbReference type="InterPro" id="IPR008145">
    <property type="entry name" value="GK/Ca_channel_bsu"/>
</dbReference>
<dbReference type="Pfam" id="PF00791">
    <property type="entry name" value="ZU5"/>
    <property type="match status" value="1"/>
</dbReference>
<dbReference type="Pfam" id="PF00595">
    <property type="entry name" value="PDZ"/>
    <property type="match status" value="3"/>
</dbReference>
<dbReference type="GO" id="GO:0098609">
    <property type="term" value="P:cell-cell adhesion"/>
    <property type="evidence" value="ECO:0007669"/>
    <property type="project" value="TreeGrafter"/>
</dbReference>
<dbReference type="GO" id="GO:0050839">
    <property type="term" value="F:cell adhesion molecule binding"/>
    <property type="evidence" value="ECO:0007669"/>
    <property type="project" value="TreeGrafter"/>
</dbReference>
<dbReference type="SMART" id="SM00218">
    <property type="entry name" value="ZU5"/>
    <property type="match status" value="1"/>
</dbReference>
<dbReference type="PANTHER" id="PTHR13865:SF28">
    <property type="entry name" value="POLYCHAETOID, ISOFORM O"/>
    <property type="match status" value="1"/>
</dbReference>
<evidence type="ECO:0000259" key="7">
    <source>
        <dbReference type="PROSITE" id="PS50106"/>
    </source>
</evidence>
<evidence type="ECO:0000256" key="2">
    <source>
        <dbReference type="PROSITE-ProRule" id="PRU00192"/>
    </source>
</evidence>
<evidence type="ECO:0000256" key="1">
    <source>
        <dbReference type="ARBA" id="ARBA00022443"/>
    </source>
</evidence>
<evidence type="ECO:0000259" key="5">
    <source>
        <dbReference type="PROSITE" id="PS50002"/>
    </source>
</evidence>
<dbReference type="PROSITE" id="PS50002">
    <property type="entry name" value="SH3"/>
    <property type="match status" value="1"/>
</dbReference>
<dbReference type="GO" id="GO:0005923">
    <property type="term" value="C:bicellular tight junction"/>
    <property type="evidence" value="ECO:0007669"/>
    <property type="project" value="TreeGrafter"/>
</dbReference>
<dbReference type="InterPro" id="IPR011029">
    <property type="entry name" value="DEATH-like_dom_sf"/>
</dbReference>
<feature type="compositionally biased region" description="Pro residues" evidence="4">
    <location>
        <begin position="476"/>
        <end position="494"/>
    </location>
</feature>
<dbReference type="PROSITE" id="PS50106">
    <property type="entry name" value="PDZ"/>
    <property type="match status" value="3"/>
</dbReference>
<dbReference type="PROSITE" id="PS51145">
    <property type="entry name" value="ZU5"/>
    <property type="match status" value="1"/>
</dbReference>
<organism evidence="10 11">
    <name type="scientific">Mizuhopecten yessoensis</name>
    <name type="common">Japanese scallop</name>
    <name type="synonym">Patinopecten yessoensis</name>
    <dbReference type="NCBI Taxonomy" id="6573"/>
    <lineage>
        <taxon>Eukaryota</taxon>
        <taxon>Metazoa</taxon>
        <taxon>Spiralia</taxon>
        <taxon>Lophotrochozoa</taxon>
        <taxon>Mollusca</taxon>
        <taxon>Bivalvia</taxon>
        <taxon>Autobranchia</taxon>
        <taxon>Pteriomorphia</taxon>
        <taxon>Pectinida</taxon>
        <taxon>Pectinoidea</taxon>
        <taxon>Pectinidae</taxon>
        <taxon>Mizuhopecten</taxon>
    </lineage>
</organism>
<feature type="domain" description="PDZ" evidence="7">
    <location>
        <begin position="565"/>
        <end position="645"/>
    </location>
</feature>
<dbReference type="Proteomes" id="UP000242188">
    <property type="component" value="Unassembled WGS sequence"/>
</dbReference>
<dbReference type="Gene3D" id="2.30.42.10">
    <property type="match status" value="3"/>
</dbReference>
<feature type="domain" description="PDZ" evidence="7">
    <location>
        <begin position="313"/>
        <end position="391"/>
    </location>
</feature>
<dbReference type="Gene3D" id="2.30.30.40">
    <property type="entry name" value="SH3 Domains"/>
    <property type="match status" value="1"/>
</dbReference>
<feature type="compositionally biased region" description="Polar residues" evidence="4">
    <location>
        <begin position="999"/>
        <end position="1010"/>
    </location>
</feature>
<evidence type="ECO:0000259" key="6">
    <source>
        <dbReference type="PROSITE" id="PS50052"/>
    </source>
</evidence>
<dbReference type="CDD" id="cd11859">
    <property type="entry name" value="SH3_ZO"/>
    <property type="match status" value="1"/>
</dbReference>
<dbReference type="GO" id="GO:0042981">
    <property type="term" value="P:regulation of apoptotic process"/>
    <property type="evidence" value="ECO:0007669"/>
    <property type="project" value="InterPro"/>
</dbReference>
<dbReference type="SUPFAM" id="SSF52540">
    <property type="entry name" value="P-loop containing nucleoside triphosphate hydrolases"/>
    <property type="match status" value="1"/>
</dbReference>
<dbReference type="SUPFAM" id="SSF50044">
    <property type="entry name" value="SH3-domain"/>
    <property type="match status" value="1"/>
</dbReference>
<dbReference type="Pfam" id="PF00625">
    <property type="entry name" value="Guanylate_kin"/>
    <property type="match status" value="1"/>
</dbReference>
<dbReference type="Pfam" id="PF00619">
    <property type="entry name" value="CARD"/>
    <property type="match status" value="1"/>
</dbReference>
<feature type="compositionally biased region" description="Basic and acidic residues" evidence="4">
    <location>
        <begin position="1203"/>
        <end position="1222"/>
    </location>
</feature>
<dbReference type="PROSITE" id="PS50052">
    <property type="entry name" value="GUANYLATE_KINASE_2"/>
    <property type="match status" value="1"/>
</dbReference>
<evidence type="ECO:0000256" key="3">
    <source>
        <dbReference type="SAM" id="Coils"/>
    </source>
</evidence>
<dbReference type="CDD" id="cd06728">
    <property type="entry name" value="PDZ2_ZO1-like_ds"/>
    <property type="match status" value="1"/>
</dbReference>
<feature type="compositionally biased region" description="Basic and acidic residues" evidence="4">
    <location>
        <begin position="1414"/>
        <end position="1438"/>
    </location>
</feature>
<dbReference type="InterPro" id="IPR000906">
    <property type="entry name" value="ZU5_dom"/>
</dbReference>
<feature type="region of interest" description="Disordered" evidence="4">
    <location>
        <begin position="1387"/>
        <end position="1530"/>
    </location>
</feature>
<protein>
    <submittedName>
        <fullName evidence="10">Tight junction protein ZO-1</fullName>
    </submittedName>
</protein>
<feature type="domain" description="PDZ" evidence="7">
    <location>
        <begin position="211"/>
        <end position="298"/>
    </location>
</feature>
<dbReference type="PROSITE" id="PS50209">
    <property type="entry name" value="CARD"/>
    <property type="match status" value="1"/>
</dbReference>
<evidence type="ECO:0000259" key="9">
    <source>
        <dbReference type="PROSITE" id="PS51145"/>
    </source>
</evidence>
<proteinExistence type="predicted"/>
<feature type="region of interest" description="Disordered" evidence="4">
    <location>
        <begin position="430"/>
        <end position="537"/>
    </location>
</feature>
<accession>A0A210Q601</accession>
<gene>
    <name evidence="10" type="ORF">KP79_PYT23250</name>
</gene>
<dbReference type="Gene3D" id="1.10.533.10">
    <property type="entry name" value="Death Domain, Fas"/>
    <property type="match status" value="1"/>
</dbReference>
<dbReference type="CDD" id="cd01671">
    <property type="entry name" value="CARD"/>
    <property type="match status" value="1"/>
</dbReference>
<feature type="compositionally biased region" description="Basic and acidic residues" evidence="4">
    <location>
        <begin position="1489"/>
        <end position="1519"/>
    </location>
</feature>
<evidence type="ECO:0000313" key="11">
    <source>
        <dbReference type="Proteomes" id="UP000242188"/>
    </source>
</evidence>
<feature type="compositionally biased region" description="Low complexity" evidence="4">
    <location>
        <begin position="1150"/>
        <end position="1165"/>
    </location>
</feature>
<dbReference type="InterPro" id="IPR001478">
    <property type="entry name" value="PDZ"/>
</dbReference>
<dbReference type="OrthoDB" id="418634at2759"/>
<dbReference type="GO" id="GO:0005886">
    <property type="term" value="C:plasma membrane"/>
    <property type="evidence" value="ECO:0007669"/>
    <property type="project" value="TreeGrafter"/>
</dbReference>
<dbReference type="SMART" id="SM00326">
    <property type="entry name" value="SH3"/>
    <property type="match status" value="1"/>
</dbReference>
<feature type="region of interest" description="Disordered" evidence="4">
    <location>
        <begin position="152"/>
        <end position="196"/>
    </location>
</feature>
<evidence type="ECO:0000313" key="10">
    <source>
        <dbReference type="EMBL" id="OWF44151.1"/>
    </source>
</evidence>
<dbReference type="CDD" id="cd06727">
    <property type="entry name" value="PDZ1_ZO1-like"/>
    <property type="match status" value="1"/>
</dbReference>
<feature type="region of interest" description="Disordered" evidence="4">
    <location>
        <begin position="728"/>
        <end position="747"/>
    </location>
</feature>
<dbReference type="SUPFAM" id="SSF47986">
    <property type="entry name" value="DEATH domain"/>
    <property type="match status" value="1"/>
</dbReference>
<reference evidence="10 11" key="1">
    <citation type="journal article" date="2017" name="Nat. Ecol. Evol.">
        <title>Scallop genome provides insights into evolution of bilaterian karyotype and development.</title>
        <authorList>
            <person name="Wang S."/>
            <person name="Zhang J."/>
            <person name="Jiao W."/>
            <person name="Li J."/>
            <person name="Xun X."/>
            <person name="Sun Y."/>
            <person name="Guo X."/>
            <person name="Huan P."/>
            <person name="Dong B."/>
            <person name="Zhang L."/>
            <person name="Hu X."/>
            <person name="Sun X."/>
            <person name="Wang J."/>
            <person name="Zhao C."/>
            <person name="Wang Y."/>
            <person name="Wang D."/>
            <person name="Huang X."/>
            <person name="Wang R."/>
            <person name="Lv J."/>
            <person name="Li Y."/>
            <person name="Zhang Z."/>
            <person name="Liu B."/>
            <person name="Lu W."/>
            <person name="Hui Y."/>
            <person name="Liang J."/>
            <person name="Zhou Z."/>
            <person name="Hou R."/>
            <person name="Li X."/>
            <person name="Liu Y."/>
            <person name="Li H."/>
            <person name="Ning X."/>
            <person name="Lin Y."/>
            <person name="Zhao L."/>
            <person name="Xing Q."/>
            <person name="Dou J."/>
            <person name="Li Y."/>
            <person name="Mao J."/>
            <person name="Guo H."/>
            <person name="Dou H."/>
            <person name="Li T."/>
            <person name="Mu C."/>
            <person name="Jiang W."/>
            <person name="Fu Q."/>
            <person name="Fu X."/>
            <person name="Miao Y."/>
            <person name="Liu J."/>
            <person name="Yu Q."/>
            <person name="Li R."/>
            <person name="Liao H."/>
            <person name="Li X."/>
            <person name="Kong Y."/>
            <person name="Jiang Z."/>
            <person name="Chourrout D."/>
            <person name="Li R."/>
            <person name="Bao Z."/>
        </authorList>
    </citation>
    <scope>NUCLEOTIDE SEQUENCE [LARGE SCALE GENOMIC DNA]</scope>
    <source>
        <strain evidence="10 11">PY_sf001</strain>
    </source>
</reference>
<dbReference type="GO" id="GO:0150105">
    <property type="term" value="P:protein localization to cell-cell junction"/>
    <property type="evidence" value="ECO:0007669"/>
    <property type="project" value="TreeGrafter"/>
</dbReference>
<dbReference type="Pfam" id="PF07653">
    <property type="entry name" value="SH3_2"/>
    <property type="match status" value="1"/>
</dbReference>
<dbReference type="STRING" id="6573.A0A210Q601"/>
<dbReference type="SMART" id="SM00072">
    <property type="entry name" value="GuKc"/>
    <property type="match status" value="1"/>
</dbReference>
<feature type="region of interest" description="Disordered" evidence="4">
    <location>
        <begin position="1092"/>
        <end position="1287"/>
    </location>
</feature>
<feature type="domain" description="ZU5" evidence="9">
    <location>
        <begin position="1538"/>
        <end position="1675"/>
    </location>
</feature>
<sequence length="1675" mass="188488">MAGKGGVTRLFARHKNSILRDLEVNKVVPRLVRKGIISKSEEKDILEKNDSRKRSETFLDVLSRKGVPAFHEFCAILEELAPHLLTGFLLDTPEAIADEKTPTQALQLGFELALKERDAVLRENARAVEERDQALRELQLLRTERDSALHSIENLTGKPSKNTNFKNDPNSPAAERRSKSPSRRAKEKLKEMESDTELEEVGDNVVWETHKVTLSRVPRFGFGIAVSGGRDNPHFANGDPSIAISDVLKAGPAEGKLLINDRVTSVNGILLDNVEHSAAITVLKESGNTVTLVIRRRVLLPTPMETESNTPLKITLSKRNRKDEYGVVLGCQYFIKEIIGQSLAAQDGTIKEGDFVLKINNTSIESLSLVEAKRLIDKTKDKLQLCVTKKKLEEKLHIRQGSKTDDEYSLGYGTLQGTLQSKKQEINDVNFYRSPSQNDNDLYKGNYDPNNLPPGAYPSSEHARYDGRYVYDNEAPPRPPLPLETDAPPRPPSPGKELLRPDDFYGQPTSPKSPTREQDGYMSDSQRRPPMSPKLQDMMDAGMKRRPHEERYVGKRKDITLEPRHVYFEKEPELGLGLRLAGGNATGIFIASVQPGSGAEVVGLTEGDQILMANNKDIPGLSREEAVSYLTSLEGRVNMIVQYQKEEYDRIMTSQEAGDSFYIKTHFAYEQREQGELSFTTGDIFHVKDTLFRGVVGSWLVTRVGRNNQETQKGIIPNKNRAEQLAITKQQSEEEKENSPSKSRSLLFKRKAARRSKSLGKDHWEDVIFSSLSTKFPAYERVVLKDCGFHRPVVIFGALADVAREKLLNEYPDQFESPQNDASTLNDDKKSNKSGIIRLGAIKEIITKRRHCLLDVTPHNVDRLNYAQYYPVVVFLKAENKNVVKESRARFAKGSSKNPKKLFEQSGKLEKIYHHLFTATISHNATDIWYRRLREVVELQQKQNIWMSERKPEDDISDDYLFPMSNRLSFAPSQQSELDLSRPVDDLDLSPMHKKRLVRSSSDPSVNTTDRIPGIPPYPAPPAYHKTPGVQKNPGMLDDRRYVELDGLPEDRYYASYYASENRHHPARTQIDPYATITPHERLYPRGQQDERWFNPAYDDPDHQGNRYGQNHHRRSESDLAHTTRQSTSSLPPPPPHHNDPQHQHHRPYTDNSSYSSDSYTKYTSHPANKHDDSKLREKLGAKGSHDPYRFTRSTAHPVSTAHVDKSKLSDLSARYRKDEQGQGRSKSVPSQRPGTAPPEVGGHHRDPNNKKEPPPVPVKTYNLKDRGIEPDDQKIRNYENSNRSYNYADSSNYAVVNKIKTGNMRSPPSQDYHDPNENPYDYVAPRSGYQRQPQGNERIMANHYARPYVAQEPNNPEPHSDRGQRSGGAFVNQMYMDHQELQRLKAQQGGGTNGHHGNMEGYSRDPGYPSAADRPRERMNADSTDTDERGSAFEAYKKPVMSTFGKSDMNGPSSPKPLLQPGRQYSPNQAVYSDETNMVTYDPQPHSDLGESEARSDRSGDVSGDKSADQEERQRFDSDSSGLDSGKSIEEGHTVVATARGIFDHKGGVLESKETGVSIVIPLGAIPEGVQQEIYFKVCKDNNILPPLDREKGETLLSPLVMCGPHGLKFLHPVELRLPHCASVNPDSWSFALKSSDSPSGHPTQWQNMNLAGMDQGSQGKVGKSSVSVLVDHF</sequence>
<feature type="compositionally biased region" description="Basic and acidic residues" evidence="4">
    <location>
        <begin position="1242"/>
        <end position="1254"/>
    </location>
</feature>
<dbReference type="FunFam" id="2.30.42.10:FF:000029">
    <property type="entry name" value="tight junction protein ZO-1 isoform X1"/>
    <property type="match status" value="1"/>
</dbReference>
<dbReference type="GO" id="GO:0045216">
    <property type="term" value="P:cell-cell junction organization"/>
    <property type="evidence" value="ECO:0007669"/>
    <property type="project" value="TreeGrafter"/>
</dbReference>
<dbReference type="InterPro" id="IPR036034">
    <property type="entry name" value="PDZ_sf"/>
</dbReference>
<dbReference type="SUPFAM" id="SSF50156">
    <property type="entry name" value="PDZ domain-like"/>
    <property type="match status" value="3"/>
</dbReference>
<dbReference type="PANTHER" id="PTHR13865">
    <property type="entry name" value="TIGHT JUNCTION PROTEIN"/>
    <property type="match status" value="1"/>
</dbReference>
<dbReference type="InterPro" id="IPR027417">
    <property type="entry name" value="P-loop_NTPase"/>
</dbReference>
<dbReference type="SMART" id="SM00228">
    <property type="entry name" value="PDZ"/>
    <property type="match status" value="3"/>
</dbReference>
<feature type="domain" description="CARD" evidence="8">
    <location>
        <begin position="9"/>
        <end position="92"/>
    </location>
</feature>
<feature type="domain" description="SH3" evidence="5">
    <location>
        <begin position="658"/>
        <end position="726"/>
    </location>
</feature>
<feature type="compositionally biased region" description="Basic and acidic residues" evidence="4">
    <location>
        <begin position="1169"/>
        <end position="1190"/>
    </location>
</feature>
<dbReference type="Gene3D" id="3.40.50.300">
    <property type="entry name" value="P-loop containing nucleotide triphosphate hydrolases"/>
    <property type="match status" value="1"/>
</dbReference>
<dbReference type="InterPro" id="IPR008144">
    <property type="entry name" value="Guanylate_kin-like_dom"/>
</dbReference>
<feature type="compositionally biased region" description="Polar residues" evidence="4">
    <location>
        <begin position="1464"/>
        <end position="1480"/>
    </location>
</feature>
<keyword evidence="3" id="KW-0175">Coiled coil</keyword>
<feature type="compositionally biased region" description="Polar residues" evidence="4">
    <location>
        <begin position="1223"/>
        <end position="1234"/>
    </location>
</feature>
<feature type="region of interest" description="Disordered" evidence="4">
    <location>
        <begin position="991"/>
        <end position="1036"/>
    </location>
</feature>
<dbReference type="InterPro" id="IPR001315">
    <property type="entry name" value="CARD"/>
</dbReference>
<dbReference type="Gene3D" id="2.60.220.30">
    <property type="match status" value="1"/>
</dbReference>
<evidence type="ECO:0000259" key="8">
    <source>
        <dbReference type="PROSITE" id="PS50209"/>
    </source>
</evidence>
<feature type="domain" description="Guanylate kinase-like" evidence="6">
    <location>
        <begin position="841"/>
        <end position="938"/>
    </location>
</feature>